<dbReference type="Gene3D" id="2.130.10.10">
    <property type="entry name" value="YVTN repeat-like/Quinoprotein amine dehydrogenase"/>
    <property type="match status" value="1"/>
</dbReference>
<feature type="region of interest" description="Disordered" evidence="2">
    <location>
        <begin position="812"/>
        <end position="856"/>
    </location>
</feature>
<feature type="compositionally biased region" description="Acidic residues" evidence="2">
    <location>
        <begin position="2252"/>
        <end position="2262"/>
    </location>
</feature>
<dbReference type="SUPFAM" id="SSF47473">
    <property type="entry name" value="EF-hand"/>
    <property type="match status" value="1"/>
</dbReference>
<dbReference type="OrthoDB" id="167420at2759"/>
<evidence type="ECO:0000256" key="2">
    <source>
        <dbReference type="SAM" id="MobiDB-lite"/>
    </source>
</evidence>
<feature type="region of interest" description="Disordered" evidence="2">
    <location>
        <begin position="1020"/>
        <end position="1043"/>
    </location>
</feature>
<evidence type="ECO:0000313" key="3">
    <source>
        <dbReference type="EMBL" id="GMF20072.1"/>
    </source>
</evidence>
<feature type="region of interest" description="Disordered" evidence="2">
    <location>
        <begin position="1781"/>
        <end position="1824"/>
    </location>
</feature>
<proteinExistence type="predicted"/>
<gene>
    <name evidence="3" type="ORF">Plil01_000775700</name>
</gene>
<feature type="compositionally biased region" description="Polar residues" evidence="2">
    <location>
        <begin position="2321"/>
        <end position="2357"/>
    </location>
</feature>
<dbReference type="SUPFAM" id="SSF50978">
    <property type="entry name" value="WD40 repeat-like"/>
    <property type="match status" value="1"/>
</dbReference>
<feature type="region of interest" description="Disordered" evidence="2">
    <location>
        <begin position="2379"/>
        <end position="2399"/>
    </location>
</feature>
<dbReference type="PANTHER" id="PTHR44156">
    <property type="entry name" value="SUPERNUMERARY LIMBS, ISOFORM B-RELATED"/>
    <property type="match status" value="1"/>
</dbReference>
<feature type="compositionally biased region" description="Polar residues" evidence="2">
    <location>
        <begin position="1074"/>
        <end position="1087"/>
    </location>
</feature>
<feature type="compositionally biased region" description="Polar residues" evidence="2">
    <location>
        <begin position="2739"/>
        <end position="2750"/>
    </location>
</feature>
<feature type="compositionally biased region" description="Acidic residues" evidence="2">
    <location>
        <begin position="2063"/>
        <end position="2089"/>
    </location>
</feature>
<feature type="compositionally biased region" description="Acidic residues" evidence="2">
    <location>
        <begin position="1174"/>
        <end position="1189"/>
    </location>
</feature>
<keyword evidence="4" id="KW-1185">Reference proteome</keyword>
<dbReference type="InterPro" id="IPR036322">
    <property type="entry name" value="WD40_repeat_dom_sf"/>
</dbReference>
<sequence>MLLQYSAALDVFVCVYSRATRPKGSSKVPRTTTHSVLLLEPATLRKLLVYNGPETHSLQCAHYDGASDRLVLASHLKTEQQEGAEMLPSAPRNVVEILQLSKRLDDRQSGWPAQNQQPKMLLFVENTRASLRHPDLLTLICGSKGLKELYGAARVCSGATDSTSSALLEWRQSQPNGGKFVLVKRVMLRESVTAMAVSPCGDWLLAGFCKGGLKVWNVNGSRTNGSALFTIDAEPYEPAGSGVAEAQAEVLSSIEITTTSAHNSSEGTTAETRSIGVIVIAAEKNTGAVRHWMFSVERKLFGSDSHGSNPGEHRYPKLSLVGYFHCGGKEQMGKEQSPTKFMNHDTLGPPLTTLTMCVTIDMGSCFENLLLVVREDVIHVLKIQTVLYVLQEFASIEEAFAVRAITQQDEPKVLSLSTTAACKLRIFPLDENLNHVSSSSKLLFISPHASEVPAHVSFMETISNESMQLSFVILAWSSGVVDIYDIFCEKHIMKLQDSQLTDQISALAVVNFQRTIVSKDADFDEIEMPGYFSSRSYDDDSQNPTVNLASYTSDEAGQKIQKTMIVVGTETGKLYGWNVDTLWNDSLMFQSIQKATIRVQTAHAAHIVQIARVESTLREERALLVTVGADGIVKLWQVPSLKMIGCVSSVSEGYTSSTSCIELMREAYSLANTGSRGRGKLYVSAGYDDGRLAVWRVECKQGLFHTLDVSTKHERRVSKVCCISSDTVPVGTLEFMSCSLDMTVIQWQILQSGNVQEKRYFDIGAAIVDMILVKEQVVIALAHEVCKFVFAPSSKSDMKYLMKPAVIADTSRERIEKQESSAAVDANPKDDEYPNTPTTRSVEDSTDQISTPARKTSRSVDEYLTLHVPSAVLHLEAATSSVVATDTAVYDAETRALEQDENSLSSQNDAAFSMPKYRWESKSSHSLQKNDDEILREYLLEYIGHHGTAGTMAANRITHLLALRPELPNVRRPGFALAKSLKDLKVDVHARVDCEEALQILKMLLTMSTASHSSFDAPTMARTLKQKERSREKARAQRLRERSQVRRKPVVTYNLLGEKFVRWEDDPIKEEVVTHNQSPASPTNSLVVHTPPSPNMREVTGFDDPPSYEKTPTISDGMITELPRITDHPPSAPSNSSSLFDDSSHSSIPSNDDTNSAGANSALIEPSETAASEDSVEGNDEQDDDDGNDTDDKNDRGNENHNQVQMARHAPKEPAPAGQTPKKGYRSRQAQQTGFLDDSISKNALVNGIRLSPMFRHLWSKGYCWCLPAPRLHIFWTDGNTVRKTDEHSQIPKSDDKERKPVCKFCHKRLHTLELPRSGYAPHFSRQATFDIIVEVYSRLAADAHSRLYKTSSPRKEGTSECSIYSALFEVFLTTYGMRRAVEMKLKLFFVSLCHFLPEFDAVAVFGELLGLHTPEIADEYDHAPGTLVALCVCCYSWLYSRGMVVNGDSFSGRLRVTDRGSWYKPAATDVVPAIDGTTHWQFVRIEHALLCAQDNLLYPLVSPGFLRSMMLFMQDYTQCAPTRPSETDSSEFLTDVNYKRPTWIELHRLLRLLVGEWKQQNAQFRVVERLLFLHPQRDMAIESDLLDKLQLMLSCFVFYDHERVGVMDISDFKNILSKLRYLWSDAEQIISKSSDFEGALLAIRKRFVDVNHDGQLCYLDFWVMLYIVGVKTRGLIHFHEIPSFCRDYRLEVSSELSDMVWNYMQLSCTLLLPKGLQVGKSSFDQKADRQHRRRVGGLHDGTFHITKTLKGSLSTQELLSRETTKKRGLFVDGSAPVTRQTASTTALDRFRPVSVDSGSESRSRRRGPEPVVVGVRHTGPTPKPVAPIRVSVIGNCDPPEVSFGGTRMFAGHRAQAWRINQTTQGEAMTAYTSMYIQFPQIPPVRRRIGAGLLNKLTTYSARHIMGNIPMEDDSDGDGSSITCDDSAIQEVQTQAEMSSAIQPPLARTLSSRSLTPVADIVPEETAQDQPTPLSRKPSFEKRRSATAVVVVPTVEAEATVSRAGSRHELLKRQPSRGLQRAVSERLKLEEAAALLEAEKVSLPPRQPTPVAPVRVETPPSSDGDEDQSVVGSEEESESEADDVEESQLNEDMSTPMEANDPVPAVVEEVAPAPEVPTPAQVVEPVVLQPSVEEVKVLAEVQPPLEVTDPPEQFIEIASEEVIETIVHEEAIPTPVLIEESVPVPASGFELRAESDVESEDKPDREEVQYTPQVIKDDDIQIHHAFRFSQQPTFLHSVTVTNNPYRTAMWNPDDDSEDDDDVEKSPEKNKYLVSNAGCGEGFEMDESIYSSEDEYPTKNKRGAAEPSKAKHAEQEIANAPAASQLSPSVTSTKMPKTATTLKPYSQLTRIDSNIQPTQHHKRDKQTLLEYQFSDDLESIEDQDDDGQDFVSNPLKPPRRARLDEDAERALYGGRVVNALGEGIAFSPEAEAAMQQKWQQFFDDSESKMFAAMRHDLEIKQTEQREAEERQRMLRKKWQEQRDQDLLRLQNSRYNSTSIMSTANASSCSNNEVDASFRLRRIHRESCRQLTEELQFGVSVRRELKEAKETQFFHFYYLPEGHGSIITLKMQTLRGDAEVFMSTDTKVPCGTDFMWRSSERLAKDSGEGHRIILYPHDLLKVVTAATANAAPTEQAAAIFEANASTASLRSFYPKQADATSLRVGFYLSVVALEPGTTFTLAVMSSGQKMQPSRAIQTVDYLIDRFNMLSRSFQGQSTVPFASSCSNLKVIPSSSTLKSNIVRRQSSAGNDSDTLDEEEGDNSEKDSNEQSDSTEMNQGKGKAKKDTTERFNPQELESFQHLLETLSEKKGFGSPRTASILLNGPSEEHLEFVQDEDQRLQEMHQRLSPPRTCSEGFHGHLDSISVVTERRLTLQGKRQKLRRVVAAQLQQKLAPLRHKSIAGGELEKSASTSALVNIRVAKTAPRPVAYSLTSLDPLPRSQRFKATTAPLTQTRRSTMIEKASTDTADSRKDSNLDGSLNS</sequence>
<dbReference type="InterPro" id="IPR015943">
    <property type="entry name" value="WD40/YVTN_repeat-like_dom_sf"/>
</dbReference>
<evidence type="ECO:0000256" key="1">
    <source>
        <dbReference type="ARBA" id="ARBA00022837"/>
    </source>
</evidence>
<dbReference type="PROSITE" id="PS00018">
    <property type="entry name" value="EF_HAND_1"/>
    <property type="match status" value="1"/>
</dbReference>
<reference evidence="3" key="1">
    <citation type="submission" date="2023-04" db="EMBL/GenBank/DDBJ databases">
        <title>Phytophthora lilii NBRC 32176.</title>
        <authorList>
            <person name="Ichikawa N."/>
            <person name="Sato H."/>
            <person name="Tonouchi N."/>
        </authorList>
    </citation>
    <scope>NUCLEOTIDE SEQUENCE</scope>
    <source>
        <strain evidence="3">NBRC 32176</strain>
    </source>
</reference>
<feature type="compositionally biased region" description="Basic and acidic residues" evidence="2">
    <location>
        <begin position="1025"/>
        <end position="1043"/>
    </location>
</feature>
<name>A0A9W6TUT6_9STRA</name>
<feature type="region of interest" description="Disordered" evidence="2">
    <location>
        <begin position="2739"/>
        <end position="2790"/>
    </location>
</feature>
<accession>A0A9W6TUT6</accession>
<dbReference type="Proteomes" id="UP001165083">
    <property type="component" value="Unassembled WGS sequence"/>
</dbReference>
<feature type="region of interest" description="Disordered" evidence="2">
    <location>
        <begin position="1962"/>
        <end position="1986"/>
    </location>
</feature>
<dbReference type="InterPro" id="IPR018247">
    <property type="entry name" value="EF_Hand_1_Ca_BS"/>
</dbReference>
<feature type="compositionally biased region" description="Basic and acidic residues" evidence="2">
    <location>
        <begin position="1190"/>
        <end position="1199"/>
    </location>
</feature>
<feature type="compositionally biased region" description="Basic and acidic residues" evidence="2">
    <location>
        <begin position="1800"/>
        <end position="1809"/>
    </location>
</feature>
<feature type="region of interest" description="Disordered" evidence="2">
    <location>
        <begin position="2937"/>
        <end position="2980"/>
    </location>
</feature>
<feature type="region of interest" description="Disordered" evidence="2">
    <location>
        <begin position="2002"/>
        <end position="2021"/>
    </location>
</feature>
<organism evidence="3 4">
    <name type="scientific">Phytophthora lilii</name>
    <dbReference type="NCBI Taxonomy" id="2077276"/>
    <lineage>
        <taxon>Eukaryota</taxon>
        <taxon>Sar</taxon>
        <taxon>Stramenopiles</taxon>
        <taxon>Oomycota</taxon>
        <taxon>Peronosporomycetes</taxon>
        <taxon>Peronosporales</taxon>
        <taxon>Peronosporaceae</taxon>
        <taxon>Phytophthora</taxon>
    </lineage>
</organism>
<dbReference type="SMART" id="SM00320">
    <property type="entry name" value="WD40"/>
    <property type="match status" value="3"/>
</dbReference>
<protein>
    <submittedName>
        <fullName evidence="3">Unnamed protein product</fullName>
    </submittedName>
</protein>
<evidence type="ECO:0000313" key="4">
    <source>
        <dbReference type="Proteomes" id="UP001165083"/>
    </source>
</evidence>
<feature type="region of interest" description="Disordered" evidence="2">
    <location>
        <begin position="1072"/>
        <end position="1236"/>
    </location>
</feature>
<dbReference type="InterPro" id="IPR011992">
    <property type="entry name" value="EF-hand-dom_pair"/>
</dbReference>
<feature type="region of interest" description="Disordered" evidence="2">
    <location>
        <begin position="2244"/>
        <end position="2364"/>
    </location>
</feature>
<feature type="compositionally biased region" description="Acidic residues" evidence="2">
    <location>
        <begin position="2282"/>
        <end position="2294"/>
    </location>
</feature>
<dbReference type="InterPro" id="IPR001680">
    <property type="entry name" value="WD40_rpt"/>
</dbReference>
<comment type="caution">
    <text evidence="3">The sequence shown here is derived from an EMBL/GenBank/DDBJ whole genome shotgun (WGS) entry which is preliminary data.</text>
</comment>
<feature type="region of interest" description="Disordered" evidence="2">
    <location>
        <begin position="2040"/>
        <end position="2104"/>
    </location>
</feature>
<dbReference type="InterPro" id="IPR053299">
    <property type="entry name" value="ASTRA_WD_repeat"/>
</dbReference>
<dbReference type="EMBL" id="BSXW01000363">
    <property type="protein sequence ID" value="GMF20072.1"/>
    <property type="molecule type" value="Genomic_DNA"/>
</dbReference>
<feature type="compositionally biased region" description="Low complexity" evidence="2">
    <location>
        <begin position="1133"/>
        <end position="1153"/>
    </location>
</feature>
<keyword evidence="1" id="KW-0106">Calcium</keyword>